<reference evidence="1 2" key="1">
    <citation type="journal article" date="2021" name="BMC Genomics">
        <title>Datura genome reveals duplications of psychoactive alkaloid biosynthetic genes and high mutation rate following tissue culture.</title>
        <authorList>
            <person name="Rajewski A."/>
            <person name="Carter-House D."/>
            <person name="Stajich J."/>
            <person name="Litt A."/>
        </authorList>
    </citation>
    <scope>NUCLEOTIDE SEQUENCE [LARGE SCALE GENOMIC DNA]</scope>
    <source>
        <strain evidence="1">AR-01</strain>
    </source>
</reference>
<proteinExistence type="predicted"/>
<gene>
    <name evidence="1" type="ORF">HAX54_036872</name>
</gene>
<evidence type="ECO:0000313" key="2">
    <source>
        <dbReference type="Proteomes" id="UP000823775"/>
    </source>
</evidence>
<dbReference type="Proteomes" id="UP000823775">
    <property type="component" value="Unassembled WGS sequence"/>
</dbReference>
<evidence type="ECO:0000313" key="1">
    <source>
        <dbReference type="EMBL" id="MCD9646718.1"/>
    </source>
</evidence>
<protein>
    <submittedName>
        <fullName evidence="1">Uncharacterized protein</fullName>
    </submittedName>
</protein>
<accession>A0ABS8VKP3</accession>
<organism evidence="1 2">
    <name type="scientific">Datura stramonium</name>
    <name type="common">Jimsonweed</name>
    <name type="synonym">Common thornapple</name>
    <dbReference type="NCBI Taxonomy" id="4076"/>
    <lineage>
        <taxon>Eukaryota</taxon>
        <taxon>Viridiplantae</taxon>
        <taxon>Streptophyta</taxon>
        <taxon>Embryophyta</taxon>
        <taxon>Tracheophyta</taxon>
        <taxon>Spermatophyta</taxon>
        <taxon>Magnoliopsida</taxon>
        <taxon>eudicotyledons</taxon>
        <taxon>Gunneridae</taxon>
        <taxon>Pentapetalae</taxon>
        <taxon>asterids</taxon>
        <taxon>lamiids</taxon>
        <taxon>Solanales</taxon>
        <taxon>Solanaceae</taxon>
        <taxon>Solanoideae</taxon>
        <taxon>Datureae</taxon>
        <taxon>Datura</taxon>
    </lineage>
</organism>
<sequence length="95" mass="10307">MKSFPLLQFPSAPSILQLSSIDVRTDEVTDIEGLVVAPKSVVDVRIPTFVSSDNVISGGDGRCNSRSNDEEEYAESHAIHQIRSAALTLLLILKP</sequence>
<comment type="caution">
    <text evidence="1">The sequence shown here is derived from an EMBL/GenBank/DDBJ whole genome shotgun (WGS) entry which is preliminary data.</text>
</comment>
<dbReference type="EMBL" id="JACEIK010004902">
    <property type="protein sequence ID" value="MCD9646718.1"/>
    <property type="molecule type" value="Genomic_DNA"/>
</dbReference>
<name>A0ABS8VKP3_DATST</name>
<keyword evidence="2" id="KW-1185">Reference proteome</keyword>